<gene>
    <name evidence="2" type="ORF">GcM1_106006</name>
</gene>
<feature type="region of interest" description="Disordered" evidence="1">
    <location>
        <begin position="94"/>
        <end position="129"/>
    </location>
</feature>
<evidence type="ECO:0000256" key="1">
    <source>
        <dbReference type="SAM" id="MobiDB-lite"/>
    </source>
</evidence>
<protein>
    <submittedName>
        <fullName evidence="2">Uncharacterized protein</fullName>
    </submittedName>
</protein>
<name>A0A420JBZ6_9PEZI</name>
<dbReference type="EMBL" id="MCBS01010606">
    <property type="protein sequence ID" value="RKF84355.1"/>
    <property type="molecule type" value="Genomic_DNA"/>
</dbReference>
<sequence>TLVLPPATGNPCSLILGLPWLFDVCGNLDIPTFTLKIGDTSKGEERVNVETTKFKLGKNNRLRLILADQRAMKLARAQISAWDTESNRLEKHVQFLSETETESSDNDEEPESDFDISSENEEISGKGSVTGVTLKRLPIRKI</sequence>
<comment type="caution">
    <text evidence="2">The sequence shown here is derived from an EMBL/GenBank/DDBJ whole genome shotgun (WGS) entry which is preliminary data.</text>
</comment>
<feature type="compositionally biased region" description="Acidic residues" evidence="1">
    <location>
        <begin position="99"/>
        <end position="122"/>
    </location>
</feature>
<feature type="non-terminal residue" evidence="2">
    <location>
        <position position="1"/>
    </location>
</feature>
<dbReference type="Proteomes" id="UP000285326">
    <property type="component" value="Unassembled WGS sequence"/>
</dbReference>
<proteinExistence type="predicted"/>
<evidence type="ECO:0000313" key="2">
    <source>
        <dbReference type="EMBL" id="RKF84355.1"/>
    </source>
</evidence>
<evidence type="ECO:0000313" key="3">
    <source>
        <dbReference type="Proteomes" id="UP000285326"/>
    </source>
</evidence>
<reference evidence="2 3" key="1">
    <citation type="journal article" date="2018" name="BMC Genomics">
        <title>Comparative genome analyses reveal sequence features reflecting distinct modes of host-adaptation between dicot and monocot powdery mildew.</title>
        <authorList>
            <person name="Wu Y."/>
            <person name="Ma X."/>
            <person name="Pan Z."/>
            <person name="Kale S.D."/>
            <person name="Song Y."/>
            <person name="King H."/>
            <person name="Zhang Q."/>
            <person name="Presley C."/>
            <person name="Deng X."/>
            <person name="Wei C.I."/>
            <person name="Xiao S."/>
        </authorList>
    </citation>
    <scope>NUCLEOTIDE SEQUENCE [LARGE SCALE GENOMIC DNA]</scope>
    <source>
        <strain evidence="2">UMSG1</strain>
    </source>
</reference>
<organism evidence="2 3">
    <name type="scientific">Golovinomyces cichoracearum</name>
    <dbReference type="NCBI Taxonomy" id="62708"/>
    <lineage>
        <taxon>Eukaryota</taxon>
        <taxon>Fungi</taxon>
        <taxon>Dikarya</taxon>
        <taxon>Ascomycota</taxon>
        <taxon>Pezizomycotina</taxon>
        <taxon>Leotiomycetes</taxon>
        <taxon>Erysiphales</taxon>
        <taxon>Erysiphaceae</taxon>
        <taxon>Golovinomyces</taxon>
    </lineage>
</organism>
<accession>A0A420JBZ6</accession>
<dbReference type="AlphaFoldDB" id="A0A420JBZ6"/>